<dbReference type="EMBL" id="MU150234">
    <property type="protein sequence ID" value="KAF9467999.1"/>
    <property type="molecule type" value="Genomic_DNA"/>
</dbReference>
<proteinExistence type="predicted"/>
<dbReference type="Pfam" id="PF00773">
    <property type="entry name" value="RNB"/>
    <property type="match status" value="1"/>
</dbReference>
<keyword evidence="4" id="KW-1185">Reference proteome</keyword>
<dbReference type="SMART" id="SM00955">
    <property type="entry name" value="RNB"/>
    <property type="match status" value="1"/>
</dbReference>
<dbReference type="InterPro" id="IPR050180">
    <property type="entry name" value="RNR_Ribonuclease"/>
</dbReference>
<dbReference type="PANTHER" id="PTHR23355">
    <property type="entry name" value="RIBONUCLEASE"/>
    <property type="match status" value="1"/>
</dbReference>
<name>A0A9P5YG49_9AGAR</name>
<dbReference type="SUPFAM" id="SSF50249">
    <property type="entry name" value="Nucleic acid-binding proteins"/>
    <property type="match status" value="1"/>
</dbReference>
<evidence type="ECO:0000259" key="2">
    <source>
        <dbReference type="SMART" id="SM00955"/>
    </source>
</evidence>
<feature type="region of interest" description="Disordered" evidence="1">
    <location>
        <begin position="272"/>
        <end position="291"/>
    </location>
</feature>
<dbReference type="InterPro" id="IPR001900">
    <property type="entry name" value="RNase_II/R"/>
</dbReference>
<gene>
    <name evidence="3" type="ORF">BDZ94DRAFT_1232514</name>
</gene>
<feature type="region of interest" description="Disordered" evidence="1">
    <location>
        <begin position="1"/>
        <end position="25"/>
    </location>
</feature>
<dbReference type="Proteomes" id="UP000807353">
    <property type="component" value="Unassembled WGS sequence"/>
</dbReference>
<dbReference type="GO" id="GO:0000932">
    <property type="term" value="C:P-body"/>
    <property type="evidence" value="ECO:0007669"/>
    <property type="project" value="TreeGrafter"/>
</dbReference>
<dbReference type="PANTHER" id="PTHR23355:SF65">
    <property type="entry name" value="EXORIBONUCLEASE CYT-4, PUTATIVE (AFU_ORTHOLOGUE AFUA_7G01550)-RELATED"/>
    <property type="match status" value="1"/>
</dbReference>
<protein>
    <recommendedName>
        <fullName evidence="2">RNB domain-containing protein</fullName>
    </recommendedName>
</protein>
<feature type="compositionally biased region" description="Basic and acidic residues" evidence="1">
    <location>
        <begin position="1"/>
        <end position="13"/>
    </location>
</feature>
<dbReference type="GO" id="GO:0000175">
    <property type="term" value="F:3'-5'-RNA exonuclease activity"/>
    <property type="evidence" value="ECO:0007669"/>
    <property type="project" value="TreeGrafter"/>
</dbReference>
<sequence length="897" mass="100348">MRLIDHTARETKGWTHTRTSRGTEKRLEAKVKHGVQNTRVPSIEQRIFEASDLEFEDLEEDTGGGSLPPGTFIETRRNEMASHAVIFGEQMIDHRVKFLALTTSGEVWMPARDDVMFAIPSFIPVDLAKRCCEGPSMANTINARAEVLKRLRQMELTIENAYNRVSRECSGIYDLIKSPDAEEWATTTVAEVYRIVSPKHPGGITTTLAIHKYLMGDPLHFVARSPYEVTQMFDVRPQSLVDEIQKVQQWSRSRGGPLQAFAEKARKIAHSHRKGLDESRGEIPTQGPGTHTWTPDDKIILGFLLHSLRPYRSNQSDPYSIGQSAVLKLIAPNEATVDDDVLHKTLVNLAVLAPWQDLTVLAPELRLDLVEEAESTQVKERNDLVAKGFSSPPQQGPLGPEDFYSSDPLESVRHDFGNMPVYVIDAEGAEELDDGISIERIPYEPGSFWVHVHIADPGSVIPPSHILAKEAAVQGSSVYSSQRTWPLFPRSLMYSPTRGLSLGARVGVPTRVISFSTKVDSHGNMADFKVRAGIVRNIVITSYDTVDLVTTGSLLPVKYPFGGEPSTPTLPSLPESQIKDFRDFIFVAERLTSKRYKDGVFTISGMSTNLETTRHSSVKSPTLEPSVFRGFPKITYGVAPSYFIETGAHGMVAEMMKLACRATSLFCLERGIPVLRRGLDRPALASESDHQELLDLRMPNCHVSHEIARHIEMPLISATYSLEPVGHFPLGVLEGEGYVRATSPLRRYADLVTHWQLHHALLGSAAPSKNPPFDEGWLQEYSKTLVVQERMLTTMKRSYTKYWEVMFISRWMEDTARGAERYCDPLEDLEGYTVTTPKQSIRTNREQQATIVVPKLGIRCLVEGLSIDVEKGTEMTVEVKECRLGVRPQLIVKRKGQ</sequence>
<evidence type="ECO:0000256" key="1">
    <source>
        <dbReference type="SAM" id="MobiDB-lite"/>
    </source>
</evidence>
<feature type="domain" description="RNB" evidence="2">
    <location>
        <begin position="413"/>
        <end position="763"/>
    </location>
</feature>
<evidence type="ECO:0000313" key="3">
    <source>
        <dbReference type="EMBL" id="KAF9467999.1"/>
    </source>
</evidence>
<dbReference type="AlphaFoldDB" id="A0A9P5YG49"/>
<dbReference type="OrthoDB" id="2285229at2759"/>
<evidence type="ECO:0000313" key="4">
    <source>
        <dbReference type="Proteomes" id="UP000807353"/>
    </source>
</evidence>
<reference evidence="3" key="1">
    <citation type="submission" date="2020-11" db="EMBL/GenBank/DDBJ databases">
        <authorList>
            <consortium name="DOE Joint Genome Institute"/>
            <person name="Ahrendt S."/>
            <person name="Riley R."/>
            <person name="Andreopoulos W."/>
            <person name="Labutti K."/>
            <person name="Pangilinan J."/>
            <person name="Ruiz-Duenas F.J."/>
            <person name="Barrasa J.M."/>
            <person name="Sanchez-Garcia M."/>
            <person name="Camarero S."/>
            <person name="Miyauchi S."/>
            <person name="Serrano A."/>
            <person name="Linde D."/>
            <person name="Babiker R."/>
            <person name="Drula E."/>
            <person name="Ayuso-Fernandez I."/>
            <person name="Pacheco R."/>
            <person name="Padilla G."/>
            <person name="Ferreira P."/>
            <person name="Barriuso J."/>
            <person name="Kellner H."/>
            <person name="Castanera R."/>
            <person name="Alfaro M."/>
            <person name="Ramirez L."/>
            <person name="Pisabarro A.G."/>
            <person name="Kuo A."/>
            <person name="Tritt A."/>
            <person name="Lipzen A."/>
            <person name="He G."/>
            <person name="Yan M."/>
            <person name="Ng V."/>
            <person name="Cullen D."/>
            <person name="Martin F."/>
            <person name="Rosso M.-N."/>
            <person name="Henrissat B."/>
            <person name="Hibbett D."/>
            <person name="Martinez A.T."/>
            <person name="Grigoriev I.V."/>
        </authorList>
    </citation>
    <scope>NUCLEOTIDE SEQUENCE</scope>
    <source>
        <strain evidence="3">CBS 247.69</strain>
    </source>
</reference>
<accession>A0A9P5YG49</accession>
<dbReference type="GO" id="GO:0003723">
    <property type="term" value="F:RNA binding"/>
    <property type="evidence" value="ECO:0007669"/>
    <property type="project" value="InterPro"/>
</dbReference>
<comment type="caution">
    <text evidence="3">The sequence shown here is derived from an EMBL/GenBank/DDBJ whole genome shotgun (WGS) entry which is preliminary data.</text>
</comment>
<dbReference type="InterPro" id="IPR012340">
    <property type="entry name" value="NA-bd_OB-fold"/>
</dbReference>
<organism evidence="3 4">
    <name type="scientific">Collybia nuda</name>
    <dbReference type="NCBI Taxonomy" id="64659"/>
    <lineage>
        <taxon>Eukaryota</taxon>
        <taxon>Fungi</taxon>
        <taxon>Dikarya</taxon>
        <taxon>Basidiomycota</taxon>
        <taxon>Agaricomycotina</taxon>
        <taxon>Agaricomycetes</taxon>
        <taxon>Agaricomycetidae</taxon>
        <taxon>Agaricales</taxon>
        <taxon>Tricholomatineae</taxon>
        <taxon>Clitocybaceae</taxon>
        <taxon>Collybia</taxon>
    </lineage>
</organism>
<dbReference type="GO" id="GO:0006402">
    <property type="term" value="P:mRNA catabolic process"/>
    <property type="evidence" value="ECO:0007669"/>
    <property type="project" value="TreeGrafter"/>
</dbReference>